<feature type="transmembrane region" description="Helical" evidence="3">
    <location>
        <begin position="21"/>
        <end position="43"/>
    </location>
</feature>
<keyword evidence="3" id="KW-0472">Membrane</keyword>
<reference evidence="4" key="1">
    <citation type="submission" date="2019-10" db="EMBL/GenBank/DDBJ databases">
        <title>Conservation and host-specific expression of non-tandemly repeated heterogenous ribosome RNA gene in arbuscular mycorrhizal fungi.</title>
        <authorList>
            <person name="Maeda T."/>
            <person name="Kobayashi Y."/>
            <person name="Nakagawa T."/>
            <person name="Ezawa T."/>
            <person name="Yamaguchi K."/>
            <person name="Bino T."/>
            <person name="Nishimoto Y."/>
            <person name="Shigenobu S."/>
            <person name="Kawaguchi M."/>
        </authorList>
    </citation>
    <scope>NUCLEOTIDE SEQUENCE</scope>
    <source>
        <strain evidence="4">HR1</strain>
    </source>
</reference>
<keyword evidence="3" id="KW-0812">Transmembrane</keyword>
<protein>
    <submittedName>
        <fullName evidence="4">Uncharacterized protein</fullName>
    </submittedName>
</protein>
<dbReference type="OrthoDB" id="2371326at2759"/>
<sequence length="665" mass="77007">MIPDVLSWKAFCHDRLSNTIIIYYIYSNYFSFTLKIFFFFFILPEYVNPIFSISFVITISLQFIQIKLMMSSIIHNSKNRGKKVDISERDNNLISGALSLIWLKTNQKVKTCCFLEDDVVKLSYRNDGCLYFDLCESIDQIISLLSDFTPLQQKRVELDNTKKQLNNLSNELEDCKNRYDEISRQNISLQNELQKLTHDQSVCDTATSGTMDTIVSDDDEMLEPTEEVMGYTTTSETIPSETIHPATSESNFEELGAITYPDVRVIIEPNYIVPERTTTKSESKSTVITLKTPKLESVTTSKSEASKPETHNMRSTIPKSRSAAPKEKILTKGNNISSMYDKGKYKADKEKLSKNKKRGIEYIEISSEEEVDNNHNDDNVENMDLNPENQPFRLLLLEKGKKLREILLNPQDAIQSKSKIIDTLRELTSKSIKRLDEISAEDRICQWQRQESRCDRFQMDAESYDILHLMSLVRVYEDILKVGEELIKDPNNDIDDVKLWVIEFLCDKMKIDCKTEQKNRLGCSRLCKLFSEGITSDQLVQAGCFKCDFFIKQEYYNAFLSQIPSLEKRQSISSNNYLKEILSFKISNIDLDNLTFSQPKPMYNNEDYTDDIEILSFTRNTQNSENITKNHNASNKKQKIIFKLHLGEDFSDVAHKYKEDEYIVL</sequence>
<proteinExistence type="predicted"/>
<feature type="region of interest" description="Disordered" evidence="2">
    <location>
        <begin position="298"/>
        <end position="324"/>
    </location>
</feature>
<evidence type="ECO:0000256" key="3">
    <source>
        <dbReference type="SAM" id="Phobius"/>
    </source>
</evidence>
<keyword evidence="3" id="KW-1133">Transmembrane helix</keyword>
<evidence type="ECO:0000256" key="1">
    <source>
        <dbReference type="SAM" id="Coils"/>
    </source>
</evidence>
<evidence type="ECO:0000256" key="2">
    <source>
        <dbReference type="SAM" id="MobiDB-lite"/>
    </source>
</evidence>
<dbReference type="Proteomes" id="UP000615446">
    <property type="component" value="Unassembled WGS sequence"/>
</dbReference>
<keyword evidence="1" id="KW-0175">Coiled coil</keyword>
<evidence type="ECO:0000313" key="4">
    <source>
        <dbReference type="EMBL" id="GES92274.1"/>
    </source>
</evidence>
<feature type="transmembrane region" description="Helical" evidence="3">
    <location>
        <begin position="49"/>
        <end position="70"/>
    </location>
</feature>
<gene>
    <name evidence="4" type="ORF">RCL2_001906200</name>
</gene>
<comment type="caution">
    <text evidence="4">The sequence shown here is derived from an EMBL/GenBank/DDBJ whole genome shotgun (WGS) entry which is preliminary data.</text>
</comment>
<evidence type="ECO:0000313" key="5">
    <source>
        <dbReference type="Proteomes" id="UP000615446"/>
    </source>
</evidence>
<dbReference type="AlphaFoldDB" id="A0A8H3LSI0"/>
<accession>A0A8H3LSI0</accession>
<dbReference type="EMBL" id="BLAL01000215">
    <property type="protein sequence ID" value="GES92274.1"/>
    <property type="molecule type" value="Genomic_DNA"/>
</dbReference>
<feature type="coiled-coil region" evidence="1">
    <location>
        <begin position="151"/>
        <end position="199"/>
    </location>
</feature>
<organism evidence="4 5">
    <name type="scientific">Rhizophagus clarus</name>
    <dbReference type="NCBI Taxonomy" id="94130"/>
    <lineage>
        <taxon>Eukaryota</taxon>
        <taxon>Fungi</taxon>
        <taxon>Fungi incertae sedis</taxon>
        <taxon>Mucoromycota</taxon>
        <taxon>Glomeromycotina</taxon>
        <taxon>Glomeromycetes</taxon>
        <taxon>Glomerales</taxon>
        <taxon>Glomeraceae</taxon>
        <taxon>Rhizophagus</taxon>
    </lineage>
</organism>
<name>A0A8H3LSI0_9GLOM</name>